<evidence type="ECO:0008006" key="4">
    <source>
        <dbReference type="Google" id="ProtNLM"/>
    </source>
</evidence>
<evidence type="ECO:0000313" key="2">
    <source>
        <dbReference type="EMBL" id="KQL49546.1"/>
    </source>
</evidence>
<dbReference type="PANTHER" id="PTHR48207:SF3">
    <property type="entry name" value="SUCCINATE--HYDROXYMETHYLGLUTARATE COA-TRANSFERASE"/>
    <property type="match status" value="1"/>
</dbReference>
<organism evidence="2 3">
    <name type="scientific">Brevibacillus choshinensis</name>
    <dbReference type="NCBI Taxonomy" id="54911"/>
    <lineage>
        <taxon>Bacteria</taxon>
        <taxon>Bacillati</taxon>
        <taxon>Bacillota</taxon>
        <taxon>Bacilli</taxon>
        <taxon>Bacillales</taxon>
        <taxon>Paenibacillaceae</taxon>
        <taxon>Brevibacillus</taxon>
    </lineage>
</organism>
<sequence>MFGGGSSLQALDGIRVLDLSRTLAGPFCTMLLGDMGADIIKVEQPEQGDETRSFTPPTWDGISSYYLASNRNKRSITVDLKSKEGKEIIFSLAKTVDVLVENFRTGTLDQLGLGYEQLKEMNPRLIYCSVSGFGRTGPEKNRAGYDLLLQGYGGLMSITGENGGSPVKVGTSIVDMNAGMFAIYGILSAMIAREKTGKGQFIDVSLLDGQVVLLNYLATSYFATGNPAGRLGTAHPSIVPYQAFAAKDGEIILAIANNRLWEKACQALRWDDLREDPRFCTNDERVAHRELLIRIIQERVSTMERQEIVEKLDGVGVPCGPIHTIDQVLNHPQVLAREMVLEVEHPVVKSLKMPGFPVKLSDTPAQVRRHPPLLGEHTDEVLSELGIDSAQIVEWREKKVIGNKPEVSR</sequence>
<name>A0ABR5NDE1_BRECH</name>
<dbReference type="Gene3D" id="3.40.50.10540">
    <property type="entry name" value="Crotonobetainyl-coa:carnitine coa-transferase, domain 1"/>
    <property type="match status" value="1"/>
</dbReference>
<dbReference type="InterPro" id="IPR003673">
    <property type="entry name" value="CoA-Trfase_fam_III"/>
</dbReference>
<accession>A0ABR5NDE1</accession>
<evidence type="ECO:0000256" key="1">
    <source>
        <dbReference type="ARBA" id="ARBA00022679"/>
    </source>
</evidence>
<evidence type="ECO:0000313" key="3">
    <source>
        <dbReference type="Proteomes" id="UP000051063"/>
    </source>
</evidence>
<dbReference type="EMBL" id="LJJB01000007">
    <property type="protein sequence ID" value="KQL49546.1"/>
    <property type="molecule type" value="Genomic_DNA"/>
</dbReference>
<proteinExistence type="predicted"/>
<reference evidence="2 3" key="1">
    <citation type="submission" date="2015-09" db="EMBL/GenBank/DDBJ databases">
        <title>Genome sequencing project for genomic taxonomy and phylogenomics of Bacillus-like bacteria.</title>
        <authorList>
            <person name="Liu B."/>
            <person name="Wang J."/>
            <person name="Zhu Y."/>
            <person name="Liu G."/>
            <person name="Chen Q."/>
            <person name="Chen Z."/>
            <person name="Lan J."/>
            <person name="Che J."/>
            <person name="Ge C."/>
            <person name="Shi H."/>
            <person name="Pan Z."/>
            <person name="Liu X."/>
        </authorList>
    </citation>
    <scope>NUCLEOTIDE SEQUENCE [LARGE SCALE GENOMIC DNA]</scope>
    <source>
        <strain evidence="2 3">DSM 8552</strain>
    </source>
</reference>
<dbReference type="InterPro" id="IPR023606">
    <property type="entry name" value="CoA-Trfase_III_dom_1_sf"/>
</dbReference>
<dbReference type="InterPro" id="IPR044855">
    <property type="entry name" value="CoA-Trfase_III_dom3_sf"/>
</dbReference>
<dbReference type="PANTHER" id="PTHR48207">
    <property type="entry name" value="SUCCINATE--HYDROXYMETHYLGLUTARATE COA-TRANSFERASE"/>
    <property type="match status" value="1"/>
</dbReference>
<dbReference type="Proteomes" id="UP000051063">
    <property type="component" value="Unassembled WGS sequence"/>
</dbReference>
<gene>
    <name evidence="2" type="ORF">AN963_07350</name>
</gene>
<dbReference type="Gene3D" id="3.30.1540.10">
    <property type="entry name" value="formyl-coa transferase, domain 3"/>
    <property type="match status" value="1"/>
</dbReference>
<dbReference type="Pfam" id="PF02515">
    <property type="entry name" value="CoA_transf_3"/>
    <property type="match status" value="1"/>
</dbReference>
<keyword evidence="3" id="KW-1185">Reference proteome</keyword>
<protein>
    <recommendedName>
        <fullName evidence="4">Formyl-CoA transferase</fullName>
    </recommendedName>
</protein>
<comment type="caution">
    <text evidence="2">The sequence shown here is derived from an EMBL/GenBank/DDBJ whole genome shotgun (WGS) entry which is preliminary data.</text>
</comment>
<dbReference type="SUPFAM" id="SSF89796">
    <property type="entry name" value="CoA-transferase family III (CaiB/BaiF)"/>
    <property type="match status" value="1"/>
</dbReference>
<keyword evidence="1" id="KW-0808">Transferase</keyword>
<dbReference type="InterPro" id="IPR050483">
    <property type="entry name" value="CoA-transferase_III_domain"/>
</dbReference>